<name>A0A6M3J0L5_9ZZZZ</name>
<reference evidence="2" key="1">
    <citation type="submission" date="2020-03" db="EMBL/GenBank/DDBJ databases">
        <title>The deep terrestrial virosphere.</title>
        <authorList>
            <person name="Holmfeldt K."/>
            <person name="Nilsson E."/>
            <person name="Simone D."/>
            <person name="Lopez-Fernandez M."/>
            <person name="Wu X."/>
            <person name="de Brujin I."/>
            <person name="Lundin D."/>
            <person name="Andersson A."/>
            <person name="Bertilsson S."/>
            <person name="Dopson M."/>
        </authorList>
    </citation>
    <scope>NUCLEOTIDE SEQUENCE</scope>
    <source>
        <strain evidence="3">MM415A04830</strain>
        <strain evidence="2">MM415B00647</strain>
    </source>
</reference>
<protein>
    <submittedName>
        <fullName evidence="2">Putative ATPase domain containing protein</fullName>
    </submittedName>
</protein>
<evidence type="ECO:0000313" key="2">
    <source>
        <dbReference type="EMBL" id="QJA63154.1"/>
    </source>
</evidence>
<dbReference type="Pfam" id="PF13479">
    <property type="entry name" value="AAA_24"/>
    <property type="match status" value="1"/>
</dbReference>
<accession>A0A6M3J0L5</accession>
<dbReference type="AlphaFoldDB" id="A0A6M3J0L5"/>
<evidence type="ECO:0000256" key="1">
    <source>
        <dbReference type="SAM" id="MobiDB-lite"/>
    </source>
</evidence>
<sequence length="318" mass="36078">MSKYRSTKSQTQVPDKYASRKKRMDSEQVVKEVKFTMEEQVRQTNFEDSISALFGIPGIGKSMFAAELGLALKEKYQLPYSGTYFIQVDPINHSRKIRMNDELVDTWPTFRHFVDEAEKNPKFVETVKMWVIDTLDGLVPKGISTICSDFGITDLREATRKIGNDGWSAEAWQELKYELRYQILRLAALGPGVLLLSHERYRKVQEGGLEVEKASMDVSNSIYNAIGNDCSIIMRMRLESGRVKRPSKSTPRCLAVLSSLDEDAKENLGVVTAKYENGIVPFTTEREAVDKILACFGTIKTSQKVSKKTVKKPKKVRK</sequence>
<proteinExistence type="predicted"/>
<dbReference type="EMBL" id="MT141491">
    <property type="protein sequence ID" value="QJA63154.1"/>
    <property type="molecule type" value="Genomic_DNA"/>
</dbReference>
<dbReference type="EMBL" id="MT141691">
    <property type="protein sequence ID" value="QJA69264.1"/>
    <property type="molecule type" value="Genomic_DNA"/>
</dbReference>
<evidence type="ECO:0000313" key="3">
    <source>
        <dbReference type="EMBL" id="QJA69264.1"/>
    </source>
</evidence>
<organism evidence="2">
    <name type="scientific">viral metagenome</name>
    <dbReference type="NCBI Taxonomy" id="1070528"/>
    <lineage>
        <taxon>unclassified sequences</taxon>
        <taxon>metagenomes</taxon>
        <taxon>organismal metagenomes</taxon>
    </lineage>
</organism>
<gene>
    <name evidence="3" type="ORF">MM415A04830_0003</name>
    <name evidence="2" type="ORF">MM415B00647_0027</name>
</gene>
<feature type="region of interest" description="Disordered" evidence="1">
    <location>
        <begin position="1"/>
        <end position="24"/>
    </location>
</feature>